<keyword evidence="7" id="KW-0645">Protease</keyword>
<dbReference type="HOGENOM" id="CLU_007993_2_0_5"/>
<feature type="domain" description="Peptidase M1 membrane alanine aminopeptidase" evidence="13">
    <location>
        <begin position="232"/>
        <end position="446"/>
    </location>
</feature>
<evidence type="ECO:0000256" key="11">
    <source>
        <dbReference type="ARBA" id="ARBA00023049"/>
    </source>
</evidence>
<dbReference type="Gene3D" id="1.10.390.10">
    <property type="entry name" value="Neutral Protease Domain 2"/>
    <property type="match status" value="1"/>
</dbReference>
<dbReference type="OrthoDB" id="100605at2"/>
<dbReference type="AlphaFoldDB" id="A0A0A8K503"/>
<keyword evidence="10" id="KW-0862">Zinc</keyword>
<dbReference type="InterPro" id="IPR045357">
    <property type="entry name" value="Aminopeptidase_N-like_N"/>
</dbReference>
<evidence type="ECO:0000259" key="16">
    <source>
        <dbReference type="Pfam" id="PF17900"/>
    </source>
</evidence>
<feature type="domain" description="Aminopeptidase N-like N-terminal" evidence="16">
    <location>
        <begin position="109"/>
        <end position="193"/>
    </location>
</feature>
<dbReference type="Pfam" id="PF17432">
    <property type="entry name" value="DUF3458_C"/>
    <property type="match status" value="1"/>
</dbReference>
<evidence type="ECO:0000256" key="8">
    <source>
        <dbReference type="ARBA" id="ARBA00022723"/>
    </source>
</evidence>
<dbReference type="GO" id="GO:0006508">
    <property type="term" value="P:proteolysis"/>
    <property type="evidence" value="ECO:0007669"/>
    <property type="project" value="UniProtKB-UniRule"/>
</dbReference>
<dbReference type="InterPro" id="IPR001930">
    <property type="entry name" value="Peptidase_M1"/>
</dbReference>
<sequence>MNDQSRTTKFLKDYAPPEYLIKDVALDVSLAPKGARVSSRLTIEPSAGTVAGTPLVLDGEALTLESIALNGQELEAGRYTLSPGKLTIANPPVGSFTLDIVTRCDPEANLELSGLYLSNGTYCTQCEPEGFRRITYFIDRPDVLATYTVRIEADRKTVPVLLSNGNPVDAGEIEGTGRHYAIWHDPHPKPSYLFALVGGNLASIHDTFTTASGREVALGIYVEPGKEDRCEWAMESLKRAMRWDEERFGLEYDLDVFNIVAVSDFNMGAMENKGLNIFNDKLVLARPDTASDADYTSIESVIAHEYFHNWTGNRVTCRDWFQLCLKEGLTVFRDQEFTDDVRMGPVMRILTARLLKARQFPEDAGPLAHPVRPASYIEINNFYTATVYEKGAELCRMLQTLIGKDAFRQGIALYFERNDGTAATVEDFVSAMADASGRDLTQFMRWYTQSGTPEIACSLDYDPHAKKARLKVSQVVPPTPGQTSKEPMHIPLKVGLIGANGDELPLKLNGEAVPGGLLEVTEREQVFEFENIPAPPTPSILRDFSAPVRVTSSLKPEQIEFLMIHDADPFNRWQAAQTYATDLIASAARDGLDLGPVSGHQAGRLAQALEPTLRDETLAPTYRAETLKLPSESDIARELGRNVDTDAILAARETLRKTLSEAMAATLSEIYEATATDEDFSPDPDSAGRRALRNAALDLMTATGTQEAIDRAMRHYRNATNMTDSIMALSVLSHIPSDECDEALDDFYTRWQDDPLVLDKWFAVQARAGRPDSVATVNRLLGHSKFSLKNPNRVRALIGSFAMGNPSGFNRADGAGYKFLAEQALKIDGFNPHVAARLLGAFESWKTLEPRRQAHAKKALEGLASAELSTDAYEIVTKTLGGA</sequence>
<dbReference type="InterPro" id="IPR038438">
    <property type="entry name" value="PepN_Ig-like_sf"/>
</dbReference>
<comment type="similarity">
    <text evidence="3">Belongs to the peptidase M1 family.</text>
</comment>
<dbReference type="InterPro" id="IPR035414">
    <property type="entry name" value="Peptidase_M1_pepN_Ig-like"/>
</dbReference>
<dbReference type="STRING" id="1384459.GL4_2536"/>
<evidence type="ECO:0000256" key="9">
    <source>
        <dbReference type="ARBA" id="ARBA00022801"/>
    </source>
</evidence>
<dbReference type="InterPro" id="IPR027268">
    <property type="entry name" value="Peptidase_M4/M1_CTD_sf"/>
</dbReference>
<dbReference type="InterPro" id="IPR037144">
    <property type="entry name" value="Peptidase_M1_pepN_C_sf"/>
</dbReference>
<evidence type="ECO:0000313" key="18">
    <source>
        <dbReference type="Proteomes" id="UP000031643"/>
    </source>
</evidence>
<dbReference type="InterPro" id="IPR012779">
    <property type="entry name" value="Peptidase_M1_pepN"/>
</dbReference>
<keyword evidence="8" id="KW-0479">Metal-binding</keyword>
<evidence type="ECO:0000256" key="4">
    <source>
        <dbReference type="ARBA" id="ARBA00012564"/>
    </source>
</evidence>
<feature type="domain" description="Peptidase M1 alanyl aminopeptidase C-terminal" evidence="15">
    <location>
        <begin position="557"/>
        <end position="880"/>
    </location>
</feature>
<keyword evidence="11" id="KW-0482">Metalloprotease</keyword>
<evidence type="ECO:0000256" key="3">
    <source>
        <dbReference type="ARBA" id="ARBA00010136"/>
    </source>
</evidence>
<dbReference type="Gene3D" id="1.25.50.10">
    <property type="entry name" value="Peptidase M1, alanyl aminopeptidase, C-terminal domain"/>
    <property type="match status" value="1"/>
</dbReference>
<evidence type="ECO:0000259" key="14">
    <source>
        <dbReference type="Pfam" id="PF11940"/>
    </source>
</evidence>
<evidence type="ECO:0000256" key="2">
    <source>
        <dbReference type="ARBA" id="ARBA00001947"/>
    </source>
</evidence>
<evidence type="ECO:0000259" key="15">
    <source>
        <dbReference type="Pfam" id="PF17432"/>
    </source>
</evidence>
<keyword evidence="9 17" id="KW-0378">Hydrolase</keyword>
<evidence type="ECO:0000256" key="5">
    <source>
        <dbReference type="ARBA" id="ARBA00015611"/>
    </source>
</evidence>
<keyword evidence="6 17" id="KW-0031">Aminopeptidase</keyword>
<dbReference type="EC" id="3.4.11.2" evidence="4 12"/>
<keyword evidence="18" id="KW-1185">Reference proteome</keyword>
<accession>A0A0A8K503</accession>
<dbReference type="PANTHER" id="PTHR46322">
    <property type="entry name" value="PUROMYCIN-SENSITIVE AMINOPEPTIDASE"/>
    <property type="match status" value="1"/>
</dbReference>
<dbReference type="CDD" id="cd09600">
    <property type="entry name" value="M1_APN"/>
    <property type="match status" value="1"/>
</dbReference>
<dbReference type="GO" id="GO:0016285">
    <property type="term" value="F:alanyl aminopeptidase activity"/>
    <property type="evidence" value="ECO:0007669"/>
    <property type="project" value="UniProtKB-EC"/>
</dbReference>
<dbReference type="InterPro" id="IPR042097">
    <property type="entry name" value="Aminopeptidase_N-like_N_sf"/>
</dbReference>
<dbReference type="FunFam" id="3.30.2010.30:FF:000002">
    <property type="entry name" value="Putative aminopeptidase N"/>
    <property type="match status" value="1"/>
</dbReference>
<evidence type="ECO:0000256" key="7">
    <source>
        <dbReference type="ARBA" id="ARBA00022670"/>
    </source>
</evidence>
<proteinExistence type="inferred from homology"/>
<dbReference type="Gene3D" id="2.60.40.1730">
    <property type="entry name" value="tricorn interacting facor f3 domain"/>
    <property type="match status" value="1"/>
</dbReference>
<dbReference type="FunFam" id="2.60.40.1840:FF:000001">
    <property type="entry name" value="Aminopeptidase N"/>
    <property type="match status" value="1"/>
</dbReference>
<dbReference type="Pfam" id="PF01433">
    <property type="entry name" value="Peptidase_M1"/>
    <property type="match status" value="1"/>
</dbReference>
<dbReference type="InterPro" id="IPR024601">
    <property type="entry name" value="Peptidase_M1_pepN_C"/>
</dbReference>
<comment type="cofactor">
    <cofactor evidence="2">
        <name>Zn(2+)</name>
        <dbReference type="ChEBI" id="CHEBI:29105"/>
    </cofactor>
</comment>
<dbReference type="Proteomes" id="UP000031643">
    <property type="component" value="Chromosome"/>
</dbReference>
<dbReference type="Pfam" id="PF11940">
    <property type="entry name" value="DUF3458"/>
    <property type="match status" value="1"/>
</dbReference>
<evidence type="ECO:0000313" key="17">
    <source>
        <dbReference type="EMBL" id="BAQ17970.1"/>
    </source>
</evidence>
<organism evidence="17 18">
    <name type="scientific">Methyloceanibacter caenitepidi</name>
    <dbReference type="NCBI Taxonomy" id="1384459"/>
    <lineage>
        <taxon>Bacteria</taxon>
        <taxon>Pseudomonadati</taxon>
        <taxon>Pseudomonadota</taxon>
        <taxon>Alphaproteobacteria</taxon>
        <taxon>Hyphomicrobiales</taxon>
        <taxon>Hyphomicrobiaceae</taxon>
        <taxon>Methyloceanibacter</taxon>
    </lineage>
</organism>
<evidence type="ECO:0000256" key="12">
    <source>
        <dbReference type="NCBIfam" id="TIGR02414"/>
    </source>
</evidence>
<dbReference type="KEGG" id="mcg:GL4_2536"/>
<dbReference type="EMBL" id="AP014648">
    <property type="protein sequence ID" value="BAQ17970.1"/>
    <property type="molecule type" value="Genomic_DNA"/>
</dbReference>
<protein>
    <recommendedName>
        <fullName evidence="5 12">Aminopeptidase N</fullName>
        <ecNumber evidence="4 12">3.4.11.2</ecNumber>
    </recommendedName>
</protein>
<evidence type="ECO:0000259" key="13">
    <source>
        <dbReference type="Pfam" id="PF01433"/>
    </source>
</evidence>
<reference evidence="17 18" key="1">
    <citation type="submission" date="2014-09" db="EMBL/GenBank/DDBJ databases">
        <title>Genome sequencing of Methyloceanibacter caenitepidi Gela4.</title>
        <authorList>
            <person name="Takeuchi M."/>
            <person name="Susumu S."/>
            <person name="Kamagata Y."/>
            <person name="Oshima K."/>
            <person name="Hattori M."/>
            <person name="Iwasaki W."/>
        </authorList>
    </citation>
    <scope>NUCLEOTIDE SEQUENCE [LARGE SCALE GENOMIC DNA]</scope>
    <source>
        <strain evidence="17 18">Gela4</strain>
    </source>
</reference>
<dbReference type="GO" id="GO:0008237">
    <property type="term" value="F:metallopeptidase activity"/>
    <property type="evidence" value="ECO:0007669"/>
    <property type="project" value="UniProtKB-UniRule"/>
</dbReference>
<dbReference type="Pfam" id="PF17900">
    <property type="entry name" value="Peptidase_M1_N"/>
    <property type="match status" value="1"/>
</dbReference>
<dbReference type="PANTHER" id="PTHR46322:SF1">
    <property type="entry name" value="PUROMYCIN-SENSITIVE AMINOPEPTIDASE"/>
    <property type="match status" value="1"/>
</dbReference>
<dbReference type="InterPro" id="IPR014782">
    <property type="entry name" value="Peptidase_M1_dom"/>
</dbReference>
<dbReference type="SUPFAM" id="SSF55486">
    <property type="entry name" value="Metalloproteases ('zincins'), catalytic domain"/>
    <property type="match status" value="1"/>
</dbReference>
<dbReference type="NCBIfam" id="TIGR02414">
    <property type="entry name" value="pepN_proteo"/>
    <property type="match status" value="1"/>
</dbReference>
<dbReference type="MEROPS" id="M01.005"/>
<evidence type="ECO:0000256" key="1">
    <source>
        <dbReference type="ARBA" id="ARBA00000098"/>
    </source>
</evidence>
<evidence type="ECO:0000256" key="6">
    <source>
        <dbReference type="ARBA" id="ARBA00022438"/>
    </source>
</evidence>
<dbReference type="Gene3D" id="2.60.40.1840">
    <property type="match status" value="1"/>
</dbReference>
<dbReference type="SUPFAM" id="SSF63737">
    <property type="entry name" value="Leukotriene A4 hydrolase N-terminal domain"/>
    <property type="match status" value="1"/>
</dbReference>
<gene>
    <name evidence="17" type="ORF">GL4_2536</name>
</gene>
<dbReference type="GO" id="GO:0008270">
    <property type="term" value="F:zinc ion binding"/>
    <property type="evidence" value="ECO:0007669"/>
    <property type="project" value="InterPro"/>
</dbReference>
<comment type="catalytic activity">
    <reaction evidence="1">
        <text>Release of an N-terminal amino acid, Xaa-|-Yaa- from a peptide, amide or arylamide. Xaa is preferably Ala, but may be most amino acids including Pro (slow action). When a terminal hydrophobic residue is followed by a prolyl residue, the two may be released as an intact Xaa-Pro dipeptide.</text>
        <dbReference type="EC" id="3.4.11.2"/>
    </reaction>
</comment>
<dbReference type="Gene3D" id="3.30.2010.30">
    <property type="match status" value="1"/>
</dbReference>
<name>A0A0A8K503_9HYPH</name>
<feature type="domain" description="Peptidase M1 alanyl aminopeptidase Ig-like fold" evidence="14">
    <location>
        <begin position="451"/>
        <end position="551"/>
    </location>
</feature>
<evidence type="ECO:0000256" key="10">
    <source>
        <dbReference type="ARBA" id="ARBA00022833"/>
    </source>
</evidence>
<dbReference type="RefSeq" id="WP_045367980.1">
    <property type="nucleotide sequence ID" value="NZ_AP014648.1"/>
</dbReference>
<dbReference type="PRINTS" id="PR00756">
    <property type="entry name" value="ALADIPTASE"/>
</dbReference>